<dbReference type="Proteomes" id="UP000186601">
    <property type="component" value="Unassembled WGS sequence"/>
</dbReference>
<organism evidence="1 2">
    <name type="scientific">Hermanssonia centrifuga</name>
    <dbReference type="NCBI Taxonomy" id="98765"/>
    <lineage>
        <taxon>Eukaryota</taxon>
        <taxon>Fungi</taxon>
        <taxon>Dikarya</taxon>
        <taxon>Basidiomycota</taxon>
        <taxon>Agaricomycotina</taxon>
        <taxon>Agaricomycetes</taxon>
        <taxon>Polyporales</taxon>
        <taxon>Meruliaceae</taxon>
        <taxon>Hermanssonia</taxon>
    </lineage>
</organism>
<gene>
    <name evidence="1" type="ORF">PHLCEN_2v6944</name>
</gene>
<sequence length="70" mass="7824">MTSARETFQLGPFVVPRLFNGLWQLSSNAWGSAPSSKIREQMAQYAEQGYTAFGTIPTKSTFSQQCRLCD</sequence>
<name>A0A2R6NXZ3_9APHY</name>
<dbReference type="OrthoDB" id="686384at2759"/>
<dbReference type="EMBL" id="MLYV02000690">
    <property type="protein sequence ID" value="PSR79643.1"/>
    <property type="molecule type" value="Genomic_DNA"/>
</dbReference>
<evidence type="ECO:0000313" key="1">
    <source>
        <dbReference type="EMBL" id="PSR79643.1"/>
    </source>
</evidence>
<proteinExistence type="predicted"/>
<reference evidence="1 2" key="1">
    <citation type="submission" date="2018-02" db="EMBL/GenBank/DDBJ databases">
        <title>Genome sequence of the basidiomycete white-rot fungus Phlebia centrifuga.</title>
        <authorList>
            <person name="Granchi Z."/>
            <person name="Peng M."/>
            <person name="de Vries R.P."/>
            <person name="Hilden K."/>
            <person name="Makela M.R."/>
            <person name="Grigoriev I."/>
            <person name="Riley R."/>
        </authorList>
    </citation>
    <scope>NUCLEOTIDE SEQUENCE [LARGE SCALE GENOMIC DNA]</scope>
    <source>
        <strain evidence="1 2">FBCC195</strain>
    </source>
</reference>
<accession>A0A2R6NXZ3</accession>
<keyword evidence="2" id="KW-1185">Reference proteome</keyword>
<comment type="caution">
    <text evidence="1">The sequence shown here is derived from an EMBL/GenBank/DDBJ whole genome shotgun (WGS) entry which is preliminary data.</text>
</comment>
<dbReference type="AlphaFoldDB" id="A0A2R6NXZ3"/>
<evidence type="ECO:0000313" key="2">
    <source>
        <dbReference type="Proteomes" id="UP000186601"/>
    </source>
</evidence>
<dbReference type="STRING" id="98765.A0A2R6NXZ3"/>
<protein>
    <submittedName>
        <fullName evidence="1">Uncharacterized protein</fullName>
    </submittedName>
</protein>